<feature type="signal peptide" evidence="6">
    <location>
        <begin position="1"/>
        <end position="17"/>
    </location>
</feature>
<dbReference type="CDD" id="cd05471">
    <property type="entry name" value="pepsin_like"/>
    <property type="match status" value="1"/>
</dbReference>
<feature type="active site" evidence="3">
    <location>
        <position position="299"/>
    </location>
</feature>
<feature type="chain" id="PRO_5024428206" evidence="6">
    <location>
        <begin position="18"/>
        <end position="417"/>
    </location>
</feature>
<keyword evidence="2 5" id="KW-0064">Aspartyl protease</keyword>
<comment type="similarity">
    <text evidence="1 5">Belongs to the peptidase A1 family.</text>
</comment>
<sequence length="417" mass="44346">MHAILALALCVVYGVVAAPVIDPAPEYNGITIPLRKRTSTWLAKDGVIQPKALARHLVRVESKYYQGNKAYKKQTGVDLFKNLGKANFKRQTVPLTDEQEELWAGEISIGTPAQTFLINFDTGSADLWVPSSFCRGPGCRDKHTYSPTSSSTTQEVPTDRGFSISYADGSAASGPVYTDIVTVAGLSATNQSFSAVTLESWSFSSDPSDGIMGLAFSSISNIGSPTPIESLAAQGKVSSPVFSMYLASNSSALYVGGINPSVYSGNITFLELTSKTWWLINGTSSVGGTQAYSGGMTVDSGTTLIVGPFESVDAWWANVPGASRCPETICEGRGFYTFPCNSPPSISFTFSGVTYNVNPNYFNIGAIDYLNQTCMGAVVGSGGGPDDTWVLGDVFMRNVYTVFDQANARVGFANLAS</sequence>
<feature type="active site" evidence="3">
    <location>
        <position position="121"/>
    </location>
</feature>
<dbReference type="InterPro" id="IPR021109">
    <property type="entry name" value="Peptidase_aspartic_dom_sf"/>
</dbReference>
<dbReference type="Pfam" id="PF00026">
    <property type="entry name" value="Asp"/>
    <property type="match status" value="1"/>
</dbReference>
<dbReference type="PANTHER" id="PTHR47966">
    <property type="entry name" value="BETA-SITE APP-CLEAVING ENZYME, ISOFORM A-RELATED"/>
    <property type="match status" value="1"/>
</dbReference>
<dbReference type="InterPro" id="IPR001969">
    <property type="entry name" value="Aspartic_peptidase_AS"/>
</dbReference>
<keyword evidence="5 8" id="KW-0645">Protease</keyword>
<keyword evidence="5" id="KW-0378">Hydrolase</keyword>
<name>A0A5N5QG96_9AGAM</name>
<evidence type="ECO:0000256" key="4">
    <source>
        <dbReference type="PIRSR" id="PIRSR601461-2"/>
    </source>
</evidence>
<reference evidence="8 9" key="1">
    <citation type="journal article" date="2019" name="Fungal Biol. Biotechnol.">
        <title>Draft genome sequence of fastidious pathogen Ceratobasidium theobromae, which causes vascular-streak dieback in Theobroma cacao.</title>
        <authorList>
            <person name="Ali S.S."/>
            <person name="Asman A."/>
            <person name="Shao J."/>
            <person name="Firmansyah A.P."/>
            <person name="Susilo A.W."/>
            <person name="Rosmana A."/>
            <person name="McMahon P."/>
            <person name="Junaid M."/>
            <person name="Guest D."/>
            <person name="Kheng T.Y."/>
            <person name="Meinhardt L.W."/>
            <person name="Bailey B.A."/>
        </authorList>
    </citation>
    <scope>NUCLEOTIDE SEQUENCE [LARGE SCALE GENOMIC DNA]</scope>
    <source>
        <strain evidence="8 9">CT2</strain>
    </source>
</reference>
<keyword evidence="9" id="KW-1185">Reference proteome</keyword>
<evidence type="ECO:0000256" key="1">
    <source>
        <dbReference type="ARBA" id="ARBA00007447"/>
    </source>
</evidence>
<organism evidence="8 9">
    <name type="scientific">Ceratobasidium theobromae</name>
    <dbReference type="NCBI Taxonomy" id="1582974"/>
    <lineage>
        <taxon>Eukaryota</taxon>
        <taxon>Fungi</taxon>
        <taxon>Dikarya</taxon>
        <taxon>Basidiomycota</taxon>
        <taxon>Agaricomycotina</taxon>
        <taxon>Agaricomycetes</taxon>
        <taxon>Cantharellales</taxon>
        <taxon>Ceratobasidiaceae</taxon>
        <taxon>Ceratobasidium</taxon>
    </lineage>
</organism>
<evidence type="ECO:0000256" key="5">
    <source>
        <dbReference type="RuleBase" id="RU000454"/>
    </source>
</evidence>
<dbReference type="InterPro" id="IPR033121">
    <property type="entry name" value="PEPTIDASE_A1"/>
</dbReference>
<dbReference type="Proteomes" id="UP000383932">
    <property type="component" value="Unassembled WGS sequence"/>
</dbReference>
<dbReference type="Gene3D" id="2.40.70.10">
    <property type="entry name" value="Acid Proteases"/>
    <property type="match status" value="2"/>
</dbReference>
<comment type="caution">
    <text evidence="8">The sequence shown here is derived from an EMBL/GenBank/DDBJ whole genome shotgun (WGS) entry which is preliminary data.</text>
</comment>
<dbReference type="SUPFAM" id="SSF50630">
    <property type="entry name" value="Acid proteases"/>
    <property type="match status" value="1"/>
</dbReference>
<gene>
    <name evidence="8" type="ORF">CTheo_6070</name>
</gene>
<dbReference type="OrthoDB" id="15189at2759"/>
<dbReference type="GO" id="GO:0004190">
    <property type="term" value="F:aspartic-type endopeptidase activity"/>
    <property type="evidence" value="ECO:0007669"/>
    <property type="project" value="UniProtKB-KW"/>
</dbReference>
<evidence type="ECO:0000313" key="9">
    <source>
        <dbReference type="Proteomes" id="UP000383932"/>
    </source>
</evidence>
<dbReference type="FunFam" id="2.40.70.10:FF:000008">
    <property type="entry name" value="Cathepsin D"/>
    <property type="match status" value="1"/>
</dbReference>
<feature type="domain" description="Peptidase A1" evidence="7">
    <location>
        <begin position="103"/>
        <end position="413"/>
    </location>
</feature>
<proteinExistence type="inferred from homology"/>
<dbReference type="PANTHER" id="PTHR47966:SF51">
    <property type="entry name" value="BETA-SITE APP-CLEAVING ENZYME, ISOFORM A-RELATED"/>
    <property type="match status" value="1"/>
</dbReference>
<evidence type="ECO:0000259" key="7">
    <source>
        <dbReference type="PROSITE" id="PS51767"/>
    </source>
</evidence>
<keyword evidence="6" id="KW-0732">Signal</keyword>
<dbReference type="GO" id="GO:0006508">
    <property type="term" value="P:proteolysis"/>
    <property type="evidence" value="ECO:0007669"/>
    <property type="project" value="UniProtKB-KW"/>
</dbReference>
<dbReference type="InterPro" id="IPR001461">
    <property type="entry name" value="Aspartic_peptidase_A1"/>
</dbReference>
<feature type="disulfide bond" evidence="4">
    <location>
        <begin position="134"/>
        <end position="139"/>
    </location>
</feature>
<evidence type="ECO:0000256" key="6">
    <source>
        <dbReference type="SAM" id="SignalP"/>
    </source>
</evidence>
<dbReference type="PROSITE" id="PS51767">
    <property type="entry name" value="PEPTIDASE_A1"/>
    <property type="match status" value="1"/>
</dbReference>
<dbReference type="AlphaFoldDB" id="A0A5N5QG96"/>
<dbReference type="PRINTS" id="PR00792">
    <property type="entry name" value="PEPSIN"/>
</dbReference>
<protein>
    <submittedName>
        <fullName evidence="8">Aspartic protease</fullName>
    </submittedName>
</protein>
<evidence type="ECO:0000256" key="2">
    <source>
        <dbReference type="ARBA" id="ARBA00022750"/>
    </source>
</evidence>
<accession>A0A5N5QG96</accession>
<evidence type="ECO:0000256" key="3">
    <source>
        <dbReference type="PIRSR" id="PIRSR601461-1"/>
    </source>
</evidence>
<evidence type="ECO:0000313" key="8">
    <source>
        <dbReference type="EMBL" id="KAB5590488.1"/>
    </source>
</evidence>
<dbReference type="EMBL" id="SSOP01000166">
    <property type="protein sequence ID" value="KAB5590488.1"/>
    <property type="molecule type" value="Genomic_DNA"/>
</dbReference>
<dbReference type="PROSITE" id="PS00141">
    <property type="entry name" value="ASP_PROTEASE"/>
    <property type="match status" value="1"/>
</dbReference>
<dbReference type="InterPro" id="IPR034164">
    <property type="entry name" value="Pepsin-like_dom"/>
</dbReference>
<keyword evidence="4" id="KW-1015">Disulfide bond</keyword>